<comment type="caution">
    <text evidence="4">The sequence shown here is derived from an EMBL/GenBank/DDBJ whole genome shotgun (WGS) entry which is preliminary data.</text>
</comment>
<dbReference type="SMART" id="SM00220">
    <property type="entry name" value="S_TKc"/>
    <property type="match status" value="1"/>
</dbReference>
<dbReference type="EMBL" id="VJMJ01000079">
    <property type="protein sequence ID" value="KAF0738053.1"/>
    <property type="molecule type" value="Genomic_DNA"/>
</dbReference>
<dbReference type="InterPro" id="IPR000719">
    <property type="entry name" value="Prot_kinase_dom"/>
</dbReference>
<keyword evidence="1" id="KW-0547">Nucleotide-binding</keyword>
<dbReference type="Gene3D" id="1.10.510.10">
    <property type="entry name" value="Transferase(Phosphotransferase) domain 1"/>
    <property type="match status" value="1"/>
</dbReference>
<reference evidence="4 5" key="1">
    <citation type="submission" date="2019-07" db="EMBL/GenBank/DDBJ databases">
        <title>Genomics analysis of Aphanomyces spp. identifies a new class of oomycete effector associated with host adaptation.</title>
        <authorList>
            <person name="Gaulin E."/>
        </authorList>
    </citation>
    <scope>NUCLEOTIDE SEQUENCE [LARGE SCALE GENOMIC DNA]</scope>
    <source>
        <strain evidence="4 5">ATCC 201684</strain>
    </source>
</reference>
<evidence type="ECO:0000256" key="1">
    <source>
        <dbReference type="ARBA" id="ARBA00022741"/>
    </source>
</evidence>
<dbReference type="GO" id="GO:0005524">
    <property type="term" value="F:ATP binding"/>
    <property type="evidence" value="ECO:0007669"/>
    <property type="project" value="InterPro"/>
</dbReference>
<dbReference type="VEuPathDB" id="FungiDB:AeMF1_012894"/>
<feature type="domain" description="Protein kinase" evidence="3">
    <location>
        <begin position="241"/>
        <end position="526"/>
    </location>
</feature>
<dbReference type="PANTHER" id="PTHR22967">
    <property type="entry name" value="SERINE/THREONINE PROTEIN KINASE"/>
    <property type="match status" value="1"/>
</dbReference>
<dbReference type="Pfam" id="PF00069">
    <property type="entry name" value="Pkinase"/>
    <property type="match status" value="1"/>
</dbReference>
<organism evidence="4 5">
    <name type="scientific">Aphanomyces euteiches</name>
    <dbReference type="NCBI Taxonomy" id="100861"/>
    <lineage>
        <taxon>Eukaryota</taxon>
        <taxon>Sar</taxon>
        <taxon>Stramenopiles</taxon>
        <taxon>Oomycota</taxon>
        <taxon>Saprolegniomycetes</taxon>
        <taxon>Saprolegniales</taxon>
        <taxon>Verrucalvaceae</taxon>
        <taxon>Aphanomyces</taxon>
    </lineage>
</organism>
<sequence>MLVLYDILGEVGNSEHHPNAFRIPDDVHPIRLKHVQAACPFEYCQFSFQHENGVYCSYTNPNSVVPLVNRTRIQAKIIVSEPFSEQGVSREDVVAVDMSVPSAQTSSRTNSSSSSHRRTGSQKDYDAPPWEAAFGDSRDGSGGSNSSRGESPSGIGGISTADIKEKFKKQTEMAKDFAKNLHVDDMKRNAVEFAKNMNLDETARKAKKWGGSLLSSISSTISSASSAMSKGEVLAVGTTQVNVLRLLADGKYNQTFLVKTIGANETCALKRIAITSAETEKDASIERQVLQTVRHPNVMRMLQYGENRSSSKQECLFLLPFYDHGTLWDAILRSANDTEVPWAFSEIRLLHIFEGICEGLQALHGAGFAHRDLKPHNILLDHSDHPILMDLGSCVPLVTEIADRRLLLEVQDDANRKSSPPYRAPELFEPQIGQTVNGQSDVWSLGCILYCMAFGSSPFESPREGFLRGACMNGKVSFPPLEDDEVHFRGEAYSVDLCEFIKDMLHPDPADRPSLADVIEYTKELLITQD</sequence>
<keyword evidence="5" id="KW-1185">Reference proteome</keyword>
<evidence type="ECO:0000259" key="3">
    <source>
        <dbReference type="PROSITE" id="PS50011"/>
    </source>
</evidence>
<dbReference type="SUPFAM" id="SSF56112">
    <property type="entry name" value="Protein kinase-like (PK-like)"/>
    <property type="match status" value="1"/>
</dbReference>
<dbReference type="PROSITE" id="PS00108">
    <property type="entry name" value="PROTEIN_KINASE_ST"/>
    <property type="match status" value="1"/>
</dbReference>
<feature type="compositionally biased region" description="Low complexity" evidence="2">
    <location>
        <begin position="144"/>
        <end position="153"/>
    </location>
</feature>
<dbReference type="PANTHER" id="PTHR22967:SF92">
    <property type="entry name" value="LD17053P"/>
    <property type="match status" value="1"/>
</dbReference>
<dbReference type="InterPro" id="IPR008271">
    <property type="entry name" value="Ser/Thr_kinase_AS"/>
</dbReference>
<evidence type="ECO:0000313" key="4">
    <source>
        <dbReference type="EMBL" id="KAF0738053.1"/>
    </source>
</evidence>
<proteinExistence type="predicted"/>
<evidence type="ECO:0000256" key="2">
    <source>
        <dbReference type="SAM" id="MobiDB-lite"/>
    </source>
</evidence>
<feature type="region of interest" description="Disordered" evidence="2">
    <location>
        <begin position="100"/>
        <end position="160"/>
    </location>
</feature>
<dbReference type="PROSITE" id="PS50011">
    <property type="entry name" value="PROTEIN_KINASE_DOM"/>
    <property type="match status" value="1"/>
</dbReference>
<accession>A0A6G0XCW7</accession>
<feature type="compositionally biased region" description="Low complexity" evidence="2">
    <location>
        <begin position="102"/>
        <end position="114"/>
    </location>
</feature>
<dbReference type="Proteomes" id="UP000481153">
    <property type="component" value="Unassembled WGS sequence"/>
</dbReference>
<dbReference type="AlphaFoldDB" id="A0A6G0XCW7"/>
<evidence type="ECO:0000313" key="5">
    <source>
        <dbReference type="Proteomes" id="UP000481153"/>
    </source>
</evidence>
<dbReference type="GO" id="GO:0004674">
    <property type="term" value="F:protein serine/threonine kinase activity"/>
    <property type="evidence" value="ECO:0007669"/>
    <property type="project" value="TreeGrafter"/>
</dbReference>
<dbReference type="InterPro" id="IPR011009">
    <property type="entry name" value="Kinase-like_dom_sf"/>
</dbReference>
<gene>
    <name evidence="4" type="ORF">Ae201684_006044</name>
</gene>
<protein>
    <recommendedName>
        <fullName evidence="3">Protein kinase domain-containing protein</fullName>
    </recommendedName>
</protein>
<name>A0A6G0XCW7_9STRA</name>
<dbReference type="GO" id="GO:0005737">
    <property type="term" value="C:cytoplasm"/>
    <property type="evidence" value="ECO:0007669"/>
    <property type="project" value="TreeGrafter"/>
</dbReference>